<dbReference type="Pfam" id="PF09972">
    <property type="entry name" value="DUF2207"/>
    <property type="match status" value="1"/>
</dbReference>
<dbReference type="OrthoDB" id="143710at2"/>
<keyword evidence="2" id="KW-0812">Transmembrane</keyword>
<dbReference type="AlphaFoldDB" id="A0A542ZBT0"/>
<dbReference type="Pfam" id="PF20990">
    <property type="entry name" value="DUF2207_C"/>
    <property type="match status" value="1"/>
</dbReference>
<protein>
    <submittedName>
        <fullName evidence="5">Putative membrane protein DUF2207</fullName>
    </submittedName>
</protein>
<evidence type="ECO:0000313" key="5">
    <source>
        <dbReference type="EMBL" id="TQL57802.1"/>
    </source>
</evidence>
<feature type="region of interest" description="Disordered" evidence="1">
    <location>
        <begin position="623"/>
        <end position="671"/>
    </location>
</feature>
<dbReference type="InterPro" id="IPR018702">
    <property type="entry name" value="DUF2207"/>
</dbReference>
<feature type="compositionally biased region" description="Low complexity" evidence="1">
    <location>
        <begin position="630"/>
        <end position="641"/>
    </location>
</feature>
<name>A0A542ZBT0_9ACTN</name>
<keyword evidence="6" id="KW-1185">Reference proteome</keyword>
<evidence type="ECO:0000313" key="6">
    <source>
        <dbReference type="Proteomes" id="UP000316196"/>
    </source>
</evidence>
<reference evidence="5 6" key="1">
    <citation type="submission" date="2019-06" db="EMBL/GenBank/DDBJ databases">
        <title>Sequencing the genomes of 1000 actinobacteria strains.</title>
        <authorList>
            <person name="Klenk H.-P."/>
        </authorList>
    </citation>
    <scope>NUCLEOTIDE SEQUENCE [LARGE SCALE GENOMIC DNA]</scope>
    <source>
        <strain evidence="5 6">DSM 8251</strain>
    </source>
</reference>
<feature type="domain" description="DUF2207" evidence="3">
    <location>
        <begin position="50"/>
        <end position="242"/>
    </location>
</feature>
<proteinExistence type="predicted"/>
<feature type="transmembrane region" description="Helical" evidence="2">
    <location>
        <begin position="461"/>
        <end position="482"/>
    </location>
</feature>
<dbReference type="InterPro" id="IPR048389">
    <property type="entry name" value="YciQ-like_C"/>
</dbReference>
<evidence type="ECO:0000259" key="3">
    <source>
        <dbReference type="Pfam" id="PF09972"/>
    </source>
</evidence>
<evidence type="ECO:0000256" key="2">
    <source>
        <dbReference type="SAM" id="Phobius"/>
    </source>
</evidence>
<organism evidence="5 6">
    <name type="scientific">Propioniferax innocua</name>
    <dbReference type="NCBI Taxonomy" id="1753"/>
    <lineage>
        <taxon>Bacteria</taxon>
        <taxon>Bacillati</taxon>
        <taxon>Actinomycetota</taxon>
        <taxon>Actinomycetes</taxon>
        <taxon>Propionibacteriales</taxon>
        <taxon>Propionibacteriaceae</taxon>
        <taxon>Propioniferax</taxon>
    </lineage>
</organism>
<feature type="domain" description="Predicted membrane protein YciQ-like C-terminal" evidence="4">
    <location>
        <begin position="331"/>
        <end position="586"/>
    </location>
</feature>
<dbReference type="Proteomes" id="UP000316196">
    <property type="component" value="Unassembled WGS sequence"/>
</dbReference>
<keyword evidence="2" id="KW-1133">Transmembrane helix</keyword>
<dbReference type="EMBL" id="VFOR01000002">
    <property type="protein sequence ID" value="TQL57802.1"/>
    <property type="molecule type" value="Genomic_DNA"/>
</dbReference>
<evidence type="ECO:0000256" key="1">
    <source>
        <dbReference type="SAM" id="MobiDB-lite"/>
    </source>
</evidence>
<comment type="caution">
    <text evidence="5">The sequence shown here is derived from an EMBL/GenBank/DDBJ whole genome shotgun (WGS) entry which is preliminary data.</text>
</comment>
<feature type="transmembrane region" description="Helical" evidence="2">
    <location>
        <begin position="273"/>
        <end position="294"/>
    </location>
</feature>
<accession>A0A542ZBT0</accession>
<feature type="transmembrane region" description="Helical" evidence="2">
    <location>
        <begin position="502"/>
        <end position="524"/>
    </location>
</feature>
<sequence>MTVPLASSVRARPRSARRLAAHVVVMWLLGLCLVASPMHVLPAHAAGDSVDSFDIEYTVNKDGTIDATETIVWRFGDDSGRRGILREFVSREPEKDDRTKDIVYRYSDFAVESPDAPDQFTEESGGELGSRVQTTTLRIGDPESTVDSDTATYVISYTLEGALRGQDEYDELYWDVVGTGWQATLNDITISVKVPEGVQDARCYVGEMGSTTECDRFGVTDGTYRATQERLPAGEGLTVGAMITKGAVDNAAPILEASFFDRLRAEAVDKAKIGGVLAAIAAVFTAIGGFLTLARRRDLRYLNLPAGTVPGRGDDTRVGPSTRDTVIPVAFEPPELDVAAAGWLHDAKLTGRETAATLISMAVRGVLHIAGDSRQGYRLTLLDASLARGEVEEAVVSKLFPAGRSGEVRALHGESSLRRTHVAMSNAVRSRDEREGWWLHRPGDKFVTPLGRVFSLISKTIGVVVTIGLLLAILLVGGDGAWADNEWVRALLQRLRGLDPWLLLWIIPVVLVMIPIRFGLNLMAKAGSKRGQRSAHGRAMTDRVEGFRQYLATAEADQLQFEEGRDIYSEFLPWAIAFGLTDRWSKVCQRLVEQGRIPQPSARWWDGGRDGRYFDSRDFERDVRRSTAPSSSSSSSVSSSRGTGGGSRSSSFSSRGGSSGGGGGGGGGSSW</sequence>
<feature type="compositionally biased region" description="Gly residues" evidence="1">
    <location>
        <begin position="657"/>
        <end position="671"/>
    </location>
</feature>
<dbReference type="RefSeq" id="WP_142093632.1">
    <property type="nucleotide sequence ID" value="NZ_BAAAMD010000004.1"/>
</dbReference>
<keyword evidence="2" id="KW-0472">Membrane</keyword>
<gene>
    <name evidence="5" type="ORF">FB460_1644</name>
</gene>
<evidence type="ECO:0000259" key="4">
    <source>
        <dbReference type="Pfam" id="PF20990"/>
    </source>
</evidence>